<dbReference type="Pfam" id="PF04749">
    <property type="entry name" value="PLAC8"/>
    <property type="match status" value="1"/>
</dbReference>
<dbReference type="PANTHER" id="PTHR15907">
    <property type="entry name" value="DUF614 FAMILY PROTEIN-RELATED"/>
    <property type="match status" value="1"/>
</dbReference>
<dbReference type="RefSeq" id="XP_048330682.2">
    <property type="nucleotide sequence ID" value="XM_048474725.2"/>
</dbReference>
<protein>
    <submittedName>
        <fullName evidence="2">Cell number regulator 2</fullName>
    </submittedName>
</protein>
<sequence length="155" mass="17137">MDPTGSDTKLVAHANGSQPPPGQWTTGLFACYEDPSSCFMTWLVPFVTFGQRAEILDRGNMSCCVAGTKYFCSCCCAYSLSKHYRTKLRAVYSLPEEPCSDCCVHFWCLGFANCQEYRELKNRGIDPSAGWKANAEKMKQSGASAPPHIAPGMRR</sequence>
<name>A0ABM3IKX5_ZIZJJ</name>
<evidence type="ECO:0000313" key="1">
    <source>
        <dbReference type="Proteomes" id="UP001652623"/>
    </source>
</evidence>
<proteinExistence type="predicted"/>
<dbReference type="InterPro" id="IPR006461">
    <property type="entry name" value="PLAC_motif_containing"/>
</dbReference>
<evidence type="ECO:0000313" key="2">
    <source>
        <dbReference type="RefSeq" id="XP_048330682.2"/>
    </source>
</evidence>
<dbReference type="NCBIfam" id="TIGR01571">
    <property type="entry name" value="A_thal_Cys_rich"/>
    <property type="match status" value="1"/>
</dbReference>
<reference evidence="2" key="2">
    <citation type="submission" date="2025-08" db="UniProtKB">
        <authorList>
            <consortium name="RefSeq"/>
        </authorList>
    </citation>
    <scope>IDENTIFICATION</scope>
    <source>
        <tissue evidence="2">Seedling</tissue>
    </source>
</reference>
<keyword evidence="1" id="KW-1185">Reference proteome</keyword>
<organism evidence="1 2">
    <name type="scientific">Ziziphus jujuba</name>
    <name type="common">Chinese jujube</name>
    <name type="synonym">Ziziphus sativa</name>
    <dbReference type="NCBI Taxonomy" id="326968"/>
    <lineage>
        <taxon>Eukaryota</taxon>
        <taxon>Viridiplantae</taxon>
        <taxon>Streptophyta</taxon>
        <taxon>Embryophyta</taxon>
        <taxon>Tracheophyta</taxon>
        <taxon>Spermatophyta</taxon>
        <taxon>Magnoliopsida</taxon>
        <taxon>eudicotyledons</taxon>
        <taxon>Gunneridae</taxon>
        <taxon>Pentapetalae</taxon>
        <taxon>rosids</taxon>
        <taxon>fabids</taxon>
        <taxon>Rosales</taxon>
        <taxon>Rhamnaceae</taxon>
        <taxon>Paliureae</taxon>
        <taxon>Ziziphus</taxon>
    </lineage>
</organism>
<dbReference type="GeneID" id="107418864"/>
<accession>A0ABM3IKX5</accession>
<gene>
    <name evidence="2" type="primary">LOC107418864</name>
</gene>
<reference evidence="1" key="1">
    <citation type="submission" date="2025-05" db="UniProtKB">
        <authorList>
            <consortium name="RefSeq"/>
        </authorList>
    </citation>
    <scope>NUCLEOTIDE SEQUENCE [LARGE SCALE GENOMIC DNA]</scope>
</reference>
<dbReference type="Proteomes" id="UP001652623">
    <property type="component" value="Chromosome 2"/>
</dbReference>